<comment type="caution">
    <text evidence="2">The sequence shown here is derived from an EMBL/GenBank/DDBJ whole genome shotgun (WGS) entry which is preliminary data.</text>
</comment>
<dbReference type="GO" id="GO:0003676">
    <property type="term" value="F:nucleic acid binding"/>
    <property type="evidence" value="ECO:0007669"/>
    <property type="project" value="InterPro"/>
</dbReference>
<name>A0A4Y2JJG2_ARAVE</name>
<reference evidence="2 3" key="1">
    <citation type="journal article" date="2019" name="Sci. Rep.">
        <title>Orb-weaving spider Araneus ventricosus genome elucidates the spidroin gene catalogue.</title>
        <authorList>
            <person name="Kono N."/>
            <person name="Nakamura H."/>
            <person name="Ohtoshi R."/>
            <person name="Moran D.A.P."/>
            <person name="Shinohara A."/>
            <person name="Yoshida Y."/>
            <person name="Fujiwara M."/>
            <person name="Mori M."/>
            <person name="Tomita M."/>
            <person name="Arakawa K."/>
        </authorList>
    </citation>
    <scope>NUCLEOTIDE SEQUENCE [LARGE SCALE GENOMIC DNA]</scope>
</reference>
<dbReference type="Gene3D" id="3.30.420.10">
    <property type="entry name" value="Ribonuclease H-like superfamily/Ribonuclease H"/>
    <property type="match status" value="1"/>
</dbReference>
<evidence type="ECO:0000313" key="1">
    <source>
        <dbReference type="EMBL" id="GBM89378.1"/>
    </source>
</evidence>
<dbReference type="EMBL" id="BGPR01267607">
    <property type="protein sequence ID" value="GBM89579.1"/>
    <property type="molecule type" value="Genomic_DNA"/>
</dbReference>
<gene>
    <name evidence="2" type="ORF">AVEN_168844_1</name>
    <name evidence="1" type="ORF">AVEN_98851_1</name>
</gene>
<dbReference type="EMBL" id="BGPR01267528">
    <property type="protein sequence ID" value="GBM89378.1"/>
    <property type="molecule type" value="Genomic_DNA"/>
</dbReference>
<dbReference type="InterPro" id="IPR036397">
    <property type="entry name" value="RNaseH_sf"/>
</dbReference>
<keyword evidence="3" id="KW-1185">Reference proteome</keyword>
<dbReference type="OrthoDB" id="10017160at2759"/>
<organism evidence="2 3">
    <name type="scientific">Araneus ventricosus</name>
    <name type="common">Orbweaver spider</name>
    <name type="synonym">Epeira ventricosa</name>
    <dbReference type="NCBI Taxonomy" id="182803"/>
    <lineage>
        <taxon>Eukaryota</taxon>
        <taxon>Metazoa</taxon>
        <taxon>Ecdysozoa</taxon>
        <taxon>Arthropoda</taxon>
        <taxon>Chelicerata</taxon>
        <taxon>Arachnida</taxon>
        <taxon>Araneae</taxon>
        <taxon>Araneomorphae</taxon>
        <taxon>Entelegynae</taxon>
        <taxon>Araneoidea</taxon>
        <taxon>Araneidae</taxon>
        <taxon>Araneus</taxon>
    </lineage>
</organism>
<dbReference type="Proteomes" id="UP000499080">
    <property type="component" value="Unassembled WGS sequence"/>
</dbReference>
<proteinExistence type="predicted"/>
<protein>
    <submittedName>
        <fullName evidence="2">Uncharacterized protein</fullName>
    </submittedName>
</protein>
<evidence type="ECO:0000313" key="2">
    <source>
        <dbReference type="EMBL" id="GBM89579.1"/>
    </source>
</evidence>
<accession>A0A4Y2JJG2</accession>
<sequence>MGGPLRIYLTITSTIADASWIDTTFYCQIVRRLRRAIMTSGVVFVPGNVYPHSALLTQQLLDQFKWDVSDQQTWSPDLAMSDFHLFTELNNFLGSQSFQKK</sequence>
<dbReference type="AlphaFoldDB" id="A0A4Y2JJG2"/>
<evidence type="ECO:0000313" key="3">
    <source>
        <dbReference type="Proteomes" id="UP000499080"/>
    </source>
</evidence>